<dbReference type="AlphaFoldDB" id="A0A1G4I952"/>
<feature type="compositionally biased region" description="Polar residues" evidence="1">
    <location>
        <begin position="57"/>
        <end position="89"/>
    </location>
</feature>
<reference evidence="3" key="1">
    <citation type="submission" date="2016-09" db="EMBL/GenBank/DDBJ databases">
        <authorList>
            <person name="Hebert L."/>
            <person name="Moumen B."/>
        </authorList>
    </citation>
    <scope>NUCLEOTIDE SEQUENCE [LARGE SCALE GENOMIC DNA]</scope>
    <source>
        <strain evidence="3">OVI</strain>
    </source>
</reference>
<sequence length="262" mass="28272">MMLMIATSLFLILMLCVAGVEQRVVSAVDVTMSRDSCTEYRTSPTTGVLECGTVTANRRSSTHQQNPPVTASAIQQPQSQLQEETSTQKPLGPRSTDSSSNGGNGSSHQTSKPQEKSPEVATELDDGQPHGSPESSVKSSNELPQANYVGAAAVTSDHQRVQAKKKMGDEGETKTRRENRQGNEEETQKFVPPPQVTGQDDRYVASPLRSAASEPEVSRPSDVVTSGTNETSSSKESEQRRNGVGHKRHAMILSTVLSFIIF</sequence>
<evidence type="ECO:0000256" key="1">
    <source>
        <dbReference type="SAM" id="MobiDB-lite"/>
    </source>
</evidence>
<organism evidence="3 4">
    <name type="scientific">Trypanosoma equiperdum</name>
    <dbReference type="NCBI Taxonomy" id="5694"/>
    <lineage>
        <taxon>Eukaryota</taxon>
        <taxon>Discoba</taxon>
        <taxon>Euglenozoa</taxon>
        <taxon>Kinetoplastea</taxon>
        <taxon>Metakinetoplastina</taxon>
        <taxon>Trypanosomatida</taxon>
        <taxon>Trypanosomatidae</taxon>
        <taxon>Trypanosoma</taxon>
    </lineage>
</organism>
<comment type="caution">
    <text evidence="3">The sequence shown here is derived from an EMBL/GenBank/DDBJ whole genome shotgun (WGS) entry which is preliminary data.</text>
</comment>
<dbReference type="RefSeq" id="XP_067079778.1">
    <property type="nucleotide sequence ID" value="XM_067223677.1"/>
</dbReference>
<gene>
    <name evidence="3" type="ORF">TEOVI_000549600</name>
</gene>
<evidence type="ECO:0000313" key="4">
    <source>
        <dbReference type="Proteomes" id="UP000195570"/>
    </source>
</evidence>
<evidence type="ECO:0000313" key="3">
    <source>
        <dbReference type="EMBL" id="SCU68655.1"/>
    </source>
</evidence>
<dbReference type="GeneID" id="92379436"/>
<name>A0A1G4I952_TRYEQ</name>
<dbReference type="Proteomes" id="UP000195570">
    <property type="component" value="Unassembled WGS sequence"/>
</dbReference>
<evidence type="ECO:0000256" key="2">
    <source>
        <dbReference type="SAM" id="SignalP"/>
    </source>
</evidence>
<feature type="compositionally biased region" description="Polar residues" evidence="1">
    <location>
        <begin position="133"/>
        <end position="144"/>
    </location>
</feature>
<accession>A0A1G4I952</accession>
<feature type="compositionally biased region" description="Basic and acidic residues" evidence="1">
    <location>
        <begin position="166"/>
        <end position="188"/>
    </location>
</feature>
<feature type="chain" id="PRO_5009235308" evidence="2">
    <location>
        <begin position="23"/>
        <end position="262"/>
    </location>
</feature>
<feature type="compositionally biased region" description="Polar residues" evidence="1">
    <location>
        <begin position="223"/>
        <end position="232"/>
    </location>
</feature>
<protein>
    <submittedName>
        <fullName evidence="3">Expression site-associated gene 9 (ESAG9) protein, putative</fullName>
    </submittedName>
</protein>
<keyword evidence="4" id="KW-1185">Reference proteome</keyword>
<keyword evidence="2" id="KW-0732">Signal</keyword>
<feature type="region of interest" description="Disordered" evidence="1">
    <location>
        <begin position="57"/>
        <end position="246"/>
    </location>
</feature>
<proteinExistence type="predicted"/>
<dbReference type="VEuPathDB" id="TriTrypDB:TEOVI_000549600"/>
<feature type="signal peptide" evidence="2">
    <location>
        <begin position="1"/>
        <end position="22"/>
    </location>
</feature>
<dbReference type="EMBL" id="CZPT02001027">
    <property type="protein sequence ID" value="SCU68655.1"/>
    <property type="molecule type" value="Genomic_DNA"/>
</dbReference>